<gene>
    <name evidence="2" type="ORF">chiPu_0027625</name>
</gene>
<name>A0A401TKV6_CHIPU</name>
<dbReference type="Proteomes" id="UP000287033">
    <property type="component" value="Unassembled WGS sequence"/>
</dbReference>
<organism evidence="2 3">
    <name type="scientific">Chiloscyllium punctatum</name>
    <name type="common">Brownbanded bambooshark</name>
    <name type="synonym">Hemiscyllium punctatum</name>
    <dbReference type="NCBI Taxonomy" id="137246"/>
    <lineage>
        <taxon>Eukaryota</taxon>
        <taxon>Metazoa</taxon>
        <taxon>Chordata</taxon>
        <taxon>Craniata</taxon>
        <taxon>Vertebrata</taxon>
        <taxon>Chondrichthyes</taxon>
        <taxon>Elasmobranchii</taxon>
        <taxon>Galeomorphii</taxon>
        <taxon>Galeoidea</taxon>
        <taxon>Orectolobiformes</taxon>
        <taxon>Hemiscylliidae</taxon>
        <taxon>Chiloscyllium</taxon>
    </lineage>
</organism>
<feature type="region of interest" description="Disordered" evidence="1">
    <location>
        <begin position="49"/>
        <end position="124"/>
    </location>
</feature>
<reference evidence="2 3" key="1">
    <citation type="journal article" date="2018" name="Nat. Ecol. Evol.">
        <title>Shark genomes provide insights into elasmobranch evolution and the origin of vertebrates.</title>
        <authorList>
            <person name="Hara Y"/>
            <person name="Yamaguchi K"/>
            <person name="Onimaru K"/>
            <person name="Kadota M"/>
            <person name="Koyanagi M"/>
            <person name="Keeley SD"/>
            <person name="Tatsumi K"/>
            <person name="Tanaka K"/>
            <person name="Motone F"/>
            <person name="Kageyama Y"/>
            <person name="Nozu R"/>
            <person name="Adachi N"/>
            <person name="Nishimura O"/>
            <person name="Nakagawa R"/>
            <person name="Tanegashima C"/>
            <person name="Kiyatake I"/>
            <person name="Matsumoto R"/>
            <person name="Murakumo K"/>
            <person name="Nishida K"/>
            <person name="Terakita A"/>
            <person name="Kuratani S"/>
            <person name="Sato K"/>
            <person name="Hyodo S Kuraku.S."/>
        </authorList>
    </citation>
    <scope>NUCLEOTIDE SEQUENCE [LARGE SCALE GENOMIC DNA]</scope>
</reference>
<evidence type="ECO:0000313" key="2">
    <source>
        <dbReference type="EMBL" id="GCC43300.1"/>
    </source>
</evidence>
<proteinExistence type="predicted"/>
<evidence type="ECO:0000313" key="3">
    <source>
        <dbReference type="Proteomes" id="UP000287033"/>
    </source>
</evidence>
<sequence length="124" mass="13209">MGVHTTLWGNLCLSGSIRFILFRLPASAPHGVTSAPHPHINLRHKRLPARGHGVTPRNKNKMAAVVPTPTLTLRGGLETEPTSAPHVTSRPPEAPTPSPPLTEAGGVHNPKGCWRLAASRPPLK</sequence>
<comment type="caution">
    <text evidence="2">The sequence shown here is derived from an EMBL/GenBank/DDBJ whole genome shotgun (WGS) entry which is preliminary data.</text>
</comment>
<evidence type="ECO:0000256" key="1">
    <source>
        <dbReference type="SAM" id="MobiDB-lite"/>
    </source>
</evidence>
<dbReference type="AlphaFoldDB" id="A0A401TKV6"/>
<keyword evidence="3" id="KW-1185">Reference proteome</keyword>
<accession>A0A401TKV6</accession>
<dbReference type="EMBL" id="BEZZ01109074">
    <property type="protein sequence ID" value="GCC43300.1"/>
    <property type="molecule type" value="Genomic_DNA"/>
</dbReference>
<protein>
    <submittedName>
        <fullName evidence="2">Uncharacterized protein</fullName>
    </submittedName>
</protein>